<dbReference type="InterPro" id="IPR012347">
    <property type="entry name" value="Ferritin-like"/>
</dbReference>
<dbReference type="OrthoDB" id="5192789at2"/>
<evidence type="ECO:0000256" key="4">
    <source>
        <dbReference type="ARBA" id="ARBA00022723"/>
    </source>
</evidence>
<name>A0A2V1GXA6_9GAMM</name>
<feature type="binding site" evidence="9">
    <location>
        <position position="61"/>
    </location>
    <ligand>
        <name>Fe cation</name>
        <dbReference type="ChEBI" id="CHEBI:24875"/>
        <label>1</label>
    </ligand>
</feature>
<keyword evidence="6 9" id="KW-0408">Iron</keyword>
<evidence type="ECO:0000256" key="2">
    <source>
        <dbReference type="ARBA" id="ARBA00022475"/>
    </source>
</evidence>
<proteinExistence type="inferred from homology"/>
<dbReference type="PANTHER" id="PTHR11237">
    <property type="entry name" value="COENZYME Q10 BIOSYNTHESIS PROTEIN 7"/>
    <property type="match status" value="1"/>
</dbReference>
<dbReference type="CDD" id="cd01042">
    <property type="entry name" value="DMQH"/>
    <property type="match status" value="1"/>
</dbReference>
<feature type="binding site" evidence="9">
    <location>
        <position position="178"/>
    </location>
    <ligand>
        <name>Fe cation</name>
        <dbReference type="ChEBI" id="CHEBI:24875"/>
        <label>2</label>
    </ligand>
</feature>
<keyword evidence="10" id="KW-0830">Ubiquinone</keyword>
<evidence type="ECO:0000256" key="3">
    <source>
        <dbReference type="ARBA" id="ARBA00022688"/>
    </source>
</evidence>
<comment type="function">
    <text evidence="9">Catalyzes the hydroxylation of 2-nonaprenyl-3-methyl-6-methoxy-1,4-benzoquinol during ubiquinone biosynthesis.</text>
</comment>
<feature type="binding site" evidence="9">
    <location>
        <position position="175"/>
    </location>
    <ligand>
        <name>Fe cation</name>
        <dbReference type="ChEBI" id="CHEBI:24875"/>
        <label>1</label>
    </ligand>
</feature>
<dbReference type="RefSeq" id="WP_116688184.1">
    <property type="nucleotide sequence ID" value="NZ_CAWNYD010000008.1"/>
</dbReference>
<evidence type="ECO:0000256" key="8">
    <source>
        <dbReference type="ARBA" id="ARBA00023136"/>
    </source>
</evidence>
<dbReference type="GO" id="GO:0005886">
    <property type="term" value="C:plasma membrane"/>
    <property type="evidence" value="ECO:0007669"/>
    <property type="project" value="UniProtKB-SubCell"/>
</dbReference>
<evidence type="ECO:0000256" key="6">
    <source>
        <dbReference type="ARBA" id="ARBA00023004"/>
    </source>
</evidence>
<evidence type="ECO:0000256" key="7">
    <source>
        <dbReference type="ARBA" id="ARBA00023033"/>
    </source>
</evidence>
<dbReference type="InterPro" id="IPR011566">
    <property type="entry name" value="Ubq_synth_Coq7"/>
</dbReference>
<evidence type="ECO:0000256" key="9">
    <source>
        <dbReference type="HAMAP-Rule" id="MF_01658"/>
    </source>
</evidence>
<dbReference type="UniPathway" id="UPA00232"/>
<organism evidence="10 11">
    <name type="scientific">Pelagibaculum spongiae</name>
    <dbReference type="NCBI Taxonomy" id="2080658"/>
    <lineage>
        <taxon>Bacteria</taxon>
        <taxon>Pseudomonadati</taxon>
        <taxon>Pseudomonadota</taxon>
        <taxon>Gammaproteobacteria</taxon>
        <taxon>Oceanospirillales</taxon>
        <taxon>Pelagibaculum</taxon>
    </lineage>
</organism>
<dbReference type="Gene3D" id="1.20.1260.10">
    <property type="match status" value="1"/>
</dbReference>
<dbReference type="GO" id="GO:0006744">
    <property type="term" value="P:ubiquinone biosynthetic process"/>
    <property type="evidence" value="ECO:0007669"/>
    <property type="project" value="UniProtKB-UniRule"/>
</dbReference>
<keyword evidence="8 9" id="KW-0472">Membrane</keyword>
<feature type="binding site" evidence="9">
    <location>
        <position position="175"/>
    </location>
    <ligand>
        <name>Fe cation</name>
        <dbReference type="ChEBI" id="CHEBI:24875"/>
        <label>2</label>
    </ligand>
</feature>
<sequence length="212" mass="23379">MRRLSPLDHLISQLDSALLTLKTKGATTARPNPAEDETCDDLTDQEQKHIAGLMRINHTGEICAQGLYQGQALTAKLPEVRAQMEQAAVEENDHLQWCKSRIEELDSHTSILNPAFYALSFGMGALAGKAGDKWSLGFVAETEHQVLKHLDSHLSQMPSKDQKSRAILEQMKEDEAHHEEVAKQAGGADLPLPIRLGMGLISKVMTTSTYKI</sequence>
<evidence type="ECO:0000313" key="11">
    <source>
        <dbReference type="Proteomes" id="UP000244906"/>
    </source>
</evidence>
<keyword evidence="2 9" id="KW-1003">Cell membrane</keyword>
<dbReference type="EC" id="1.14.99.60" evidence="9"/>
<accession>A0A2V1GXA6</accession>
<feature type="binding site" evidence="9">
    <location>
        <position position="91"/>
    </location>
    <ligand>
        <name>Fe cation</name>
        <dbReference type="ChEBI" id="CHEBI:24875"/>
        <label>1</label>
    </ligand>
</feature>
<keyword evidence="3 9" id="KW-0831">Ubiquinone biosynthesis</keyword>
<keyword evidence="7 9" id="KW-0503">Monooxygenase</keyword>
<evidence type="ECO:0000313" key="10">
    <source>
        <dbReference type="EMBL" id="PVZ66264.1"/>
    </source>
</evidence>
<comment type="catalytic activity">
    <reaction evidence="9">
        <text>a 5-methoxy-2-methyl-3-(all-trans-polyprenyl)benzene-1,4-diol + AH2 + O2 = a 3-demethylubiquinol + A + H2O</text>
        <dbReference type="Rhea" id="RHEA:50908"/>
        <dbReference type="Rhea" id="RHEA-COMP:10859"/>
        <dbReference type="Rhea" id="RHEA-COMP:10914"/>
        <dbReference type="ChEBI" id="CHEBI:13193"/>
        <dbReference type="ChEBI" id="CHEBI:15377"/>
        <dbReference type="ChEBI" id="CHEBI:15379"/>
        <dbReference type="ChEBI" id="CHEBI:17499"/>
        <dbReference type="ChEBI" id="CHEBI:84167"/>
        <dbReference type="ChEBI" id="CHEBI:84422"/>
        <dbReference type="EC" id="1.14.99.60"/>
    </reaction>
</comment>
<dbReference type="InterPro" id="IPR009078">
    <property type="entry name" value="Ferritin-like_SF"/>
</dbReference>
<keyword evidence="11" id="KW-1185">Reference proteome</keyword>
<dbReference type="EMBL" id="QDDL01000008">
    <property type="protein sequence ID" value="PVZ66264.1"/>
    <property type="molecule type" value="Genomic_DNA"/>
</dbReference>
<feature type="binding site" evidence="9">
    <location>
        <position position="91"/>
    </location>
    <ligand>
        <name>Fe cation</name>
        <dbReference type="ChEBI" id="CHEBI:24875"/>
        <label>2</label>
    </ligand>
</feature>
<comment type="pathway">
    <text evidence="1 9">Cofactor biosynthesis; ubiquinone biosynthesis.</text>
</comment>
<feature type="binding site" evidence="9">
    <location>
        <position position="143"/>
    </location>
    <ligand>
        <name>Fe cation</name>
        <dbReference type="ChEBI" id="CHEBI:24875"/>
        <label>2</label>
    </ligand>
</feature>
<gene>
    <name evidence="9" type="primary">coq7</name>
    <name evidence="10" type="ORF">DC094_16275</name>
</gene>
<comment type="cofactor">
    <cofactor evidence="9">
        <name>Fe cation</name>
        <dbReference type="ChEBI" id="CHEBI:24875"/>
    </cofactor>
    <text evidence="9">Binds 2 iron ions per subunit.</text>
</comment>
<dbReference type="PANTHER" id="PTHR11237:SF4">
    <property type="entry name" value="5-DEMETHOXYUBIQUINONE HYDROXYLASE, MITOCHONDRIAL"/>
    <property type="match status" value="1"/>
</dbReference>
<evidence type="ECO:0000256" key="5">
    <source>
        <dbReference type="ARBA" id="ARBA00023002"/>
    </source>
</evidence>
<dbReference type="InterPro" id="IPR047809">
    <property type="entry name" value="COQ7_proteobact"/>
</dbReference>
<evidence type="ECO:0000256" key="1">
    <source>
        <dbReference type="ARBA" id="ARBA00004749"/>
    </source>
</evidence>
<comment type="similarity">
    <text evidence="9">Belongs to the COQ7 family.</text>
</comment>
<protein>
    <recommendedName>
        <fullName evidence="9">3-demethoxyubiquinol 3-hydroxylase</fullName>
        <shortName evidence="9">DMQ hydroxylase</shortName>
        <ecNumber evidence="9">1.14.99.60</ecNumber>
    </recommendedName>
    <alternativeName>
        <fullName evidence="9">2-nonaprenyl-3-methyl-6-methoxy-1,4-benzoquinol hydroxylase</fullName>
    </alternativeName>
</protein>
<dbReference type="GO" id="GO:0046872">
    <property type="term" value="F:metal ion binding"/>
    <property type="evidence" value="ECO:0007669"/>
    <property type="project" value="UniProtKB-KW"/>
</dbReference>
<dbReference type="HAMAP" id="MF_01658">
    <property type="entry name" value="COQ7"/>
    <property type="match status" value="1"/>
</dbReference>
<reference evidence="10 11" key="1">
    <citation type="submission" date="2018-04" db="EMBL/GenBank/DDBJ databases">
        <title>Thalassorhabdus spongiae gen. nov., sp. nov., isolated from a marine sponge in South-West Iceland.</title>
        <authorList>
            <person name="Knobloch S."/>
            <person name="Daussin A."/>
            <person name="Johannsson R."/>
            <person name="Marteinsson V.T."/>
        </authorList>
    </citation>
    <scope>NUCLEOTIDE SEQUENCE [LARGE SCALE GENOMIC DNA]</scope>
    <source>
        <strain evidence="10 11">Hp12</strain>
    </source>
</reference>
<dbReference type="AlphaFoldDB" id="A0A2V1GXA6"/>
<comment type="caution">
    <text evidence="10">The sequence shown here is derived from an EMBL/GenBank/DDBJ whole genome shotgun (WGS) entry which is preliminary data.</text>
</comment>
<dbReference type="NCBIfam" id="NF033656">
    <property type="entry name" value="DMQ_monoox_COQ7"/>
    <property type="match status" value="1"/>
</dbReference>
<comment type="subcellular location">
    <subcellularLocation>
        <location evidence="9">Cell membrane</location>
        <topology evidence="9">Peripheral membrane protein</topology>
    </subcellularLocation>
</comment>
<feature type="binding site" evidence="9">
    <location>
        <position position="94"/>
    </location>
    <ligand>
        <name>Fe cation</name>
        <dbReference type="ChEBI" id="CHEBI:24875"/>
        <label>1</label>
    </ligand>
</feature>
<keyword evidence="5 9" id="KW-0560">Oxidoreductase</keyword>
<dbReference type="GO" id="GO:0008682">
    <property type="term" value="F:3-demethoxyubiquinol 3-hydroxylase activity"/>
    <property type="evidence" value="ECO:0007669"/>
    <property type="project" value="UniProtKB-EC"/>
</dbReference>
<dbReference type="Pfam" id="PF03232">
    <property type="entry name" value="COQ7"/>
    <property type="match status" value="1"/>
</dbReference>
<dbReference type="Proteomes" id="UP000244906">
    <property type="component" value="Unassembled WGS sequence"/>
</dbReference>
<keyword evidence="4 9" id="KW-0479">Metal-binding</keyword>
<dbReference type="SUPFAM" id="SSF47240">
    <property type="entry name" value="Ferritin-like"/>
    <property type="match status" value="1"/>
</dbReference>